<dbReference type="InterPro" id="IPR044665">
    <property type="entry name" value="E_coli_cyclophilin_A-like"/>
</dbReference>
<protein>
    <recommendedName>
        <fullName evidence="1">peptidylprolyl isomerase</fullName>
        <ecNumber evidence="1">5.2.1.8</ecNumber>
    </recommendedName>
</protein>
<sequence>MIKRLLLTGTAALLLMGAAPITQQGSATQASPQEVLDAAPASAWTDVQSDDLVIMTLADGSKVSYQLASAFAPVHVANIRQLVRSGYFDGASIIRVQDAYVVQWGRADDDKTEAKGINATPPAEYEFAAPGAFKALPYRDAYAEKVGHIKSWPVASDGKTNWLIHCYGMIGVARDVAPDTGSGTQLYTVIGHAPRHLDRNLAVVGRVVGGMEFLTNRPRGTEELGFYKDDSQRIRIVSTKMASDLPMAERPAYQVMDSDSQSFSAWVKARANRSGAFFVRSAGAVDICNAPAPIRLKPM</sequence>
<organism evidence="6 7">
    <name type="scientific">Asticcacaulis benevestitus DSM 16100 = ATCC BAA-896</name>
    <dbReference type="NCBI Taxonomy" id="1121022"/>
    <lineage>
        <taxon>Bacteria</taxon>
        <taxon>Pseudomonadati</taxon>
        <taxon>Pseudomonadota</taxon>
        <taxon>Alphaproteobacteria</taxon>
        <taxon>Caulobacterales</taxon>
        <taxon>Caulobacteraceae</taxon>
        <taxon>Asticcacaulis</taxon>
    </lineage>
</organism>
<dbReference type="EMBL" id="AWGB01000005">
    <property type="protein sequence ID" value="ESQ94099.1"/>
    <property type="molecule type" value="Genomic_DNA"/>
</dbReference>
<dbReference type="STRING" id="1121022.GCA_000376105_01739"/>
<evidence type="ECO:0000256" key="3">
    <source>
        <dbReference type="ARBA" id="ARBA00023235"/>
    </source>
</evidence>
<accession>V4Q349</accession>
<comment type="caution">
    <text evidence="6">The sequence shown here is derived from an EMBL/GenBank/DDBJ whole genome shotgun (WGS) entry which is preliminary data.</text>
</comment>
<dbReference type="Pfam" id="PF00160">
    <property type="entry name" value="Pro_isomerase"/>
    <property type="match status" value="1"/>
</dbReference>
<dbReference type="PROSITE" id="PS50072">
    <property type="entry name" value="CSA_PPIASE_2"/>
    <property type="match status" value="1"/>
</dbReference>
<dbReference type="PANTHER" id="PTHR43246">
    <property type="entry name" value="PEPTIDYL-PROLYL CIS-TRANS ISOMERASE CYP38, CHLOROPLASTIC"/>
    <property type="match status" value="1"/>
</dbReference>
<keyword evidence="2" id="KW-0697">Rotamase</keyword>
<dbReference type="RefSeq" id="WP_018081406.1">
    <property type="nucleotide sequence ID" value="NZ_AQWM01000005.1"/>
</dbReference>
<feature type="domain" description="PPIase cyclophilin-type" evidence="5">
    <location>
        <begin position="61"/>
        <end position="241"/>
    </location>
</feature>
<evidence type="ECO:0000256" key="1">
    <source>
        <dbReference type="ARBA" id="ARBA00013194"/>
    </source>
</evidence>
<keyword evidence="3" id="KW-0413">Isomerase</keyword>
<reference evidence="6 7" key="1">
    <citation type="journal article" date="2014" name="Nature">
        <title>Sequential evolution of bacterial morphology by co-option of a developmental regulator.</title>
        <authorList>
            <person name="Jiang C."/>
            <person name="Brown P.J."/>
            <person name="Ducret A."/>
            <person name="Brun Y.V."/>
        </authorList>
    </citation>
    <scope>NUCLEOTIDE SEQUENCE [LARGE SCALE GENOMIC DNA]</scope>
    <source>
        <strain evidence="6 7">DSM 16100</strain>
    </source>
</reference>
<keyword evidence="4" id="KW-0732">Signal</keyword>
<evidence type="ECO:0000256" key="4">
    <source>
        <dbReference type="SAM" id="SignalP"/>
    </source>
</evidence>
<dbReference type="PATRIC" id="fig|1121022.4.peg.623"/>
<feature type="chain" id="PRO_5004727713" description="peptidylprolyl isomerase" evidence="4">
    <location>
        <begin position="25"/>
        <end position="299"/>
    </location>
</feature>
<dbReference type="Proteomes" id="UP000017837">
    <property type="component" value="Unassembled WGS sequence"/>
</dbReference>
<evidence type="ECO:0000256" key="2">
    <source>
        <dbReference type="ARBA" id="ARBA00023110"/>
    </source>
</evidence>
<dbReference type="EC" id="5.2.1.8" evidence="1"/>
<dbReference type="AlphaFoldDB" id="V4Q349"/>
<feature type="signal peptide" evidence="4">
    <location>
        <begin position="1"/>
        <end position="24"/>
    </location>
</feature>
<dbReference type="SUPFAM" id="SSF50891">
    <property type="entry name" value="Cyclophilin-like"/>
    <property type="match status" value="1"/>
</dbReference>
<proteinExistence type="predicted"/>
<dbReference type="eggNOG" id="COG0652">
    <property type="taxonomic scope" value="Bacteria"/>
</dbReference>
<dbReference type="InterPro" id="IPR029000">
    <property type="entry name" value="Cyclophilin-like_dom_sf"/>
</dbReference>
<dbReference type="InterPro" id="IPR002130">
    <property type="entry name" value="Cyclophilin-type_PPIase_dom"/>
</dbReference>
<gene>
    <name evidence="6" type="ORF">ABENE_03140</name>
</gene>
<dbReference type="Gene3D" id="2.40.100.10">
    <property type="entry name" value="Cyclophilin-like"/>
    <property type="match status" value="1"/>
</dbReference>
<evidence type="ECO:0000259" key="5">
    <source>
        <dbReference type="PROSITE" id="PS50072"/>
    </source>
</evidence>
<evidence type="ECO:0000313" key="7">
    <source>
        <dbReference type="Proteomes" id="UP000017837"/>
    </source>
</evidence>
<name>V4Q349_9CAUL</name>
<evidence type="ECO:0000313" key="6">
    <source>
        <dbReference type="EMBL" id="ESQ94099.1"/>
    </source>
</evidence>
<keyword evidence="7" id="KW-1185">Reference proteome</keyword>
<dbReference type="GO" id="GO:0003755">
    <property type="term" value="F:peptidyl-prolyl cis-trans isomerase activity"/>
    <property type="evidence" value="ECO:0007669"/>
    <property type="project" value="UniProtKB-KW"/>
</dbReference>